<reference evidence="3 4" key="1">
    <citation type="submission" date="2014-08" db="EMBL/GenBank/DDBJ databases">
        <title>Comparative genomics of the Paenibacillus odorifer group.</title>
        <authorList>
            <person name="den Bakker H.C."/>
            <person name="Tsai Y.-C."/>
            <person name="Martin N."/>
            <person name="Korlach J."/>
            <person name="Wiedmann M."/>
        </authorList>
    </citation>
    <scope>NUCLEOTIDE SEQUENCE [LARGE SCALE GENOMIC DNA]</scope>
    <source>
        <strain evidence="3 4">DSM 14472</strain>
    </source>
</reference>
<dbReference type="AlphaFoldDB" id="A0A089LXE6"/>
<dbReference type="KEGG" id="pste:PSTEL_12870"/>
<dbReference type="Proteomes" id="UP000029507">
    <property type="component" value="Chromosome"/>
</dbReference>
<dbReference type="Gene3D" id="3.40.50.1820">
    <property type="entry name" value="alpha/beta hydrolase"/>
    <property type="match status" value="1"/>
</dbReference>
<comment type="similarity">
    <text evidence="1">Belongs to the esterase D family.</text>
</comment>
<keyword evidence="2" id="KW-0378">Hydrolase</keyword>
<dbReference type="InterPro" id="IPR029058">
    <property type="entry name" value="AB_hydrolase_fold"/>
</dbReference>
<name>A0A089LXE6_9BACL</name>
<protein>
    <recommendedName>
        <fullName evidence="5">Alpha/beta hydrolase</fullName>
    </recommendedName>
</protein>
<proteinExistence type="inferred from homology"/>
<dbReference type="EMBL" id="CP009286">
    <property type="protein sequence ID" value="AIQ66211.1"/>
    <property type="molecule type" value="Genomic_DNA"/>
</dbReference>
<dbReference type="InterPro" id="IPR000801">
    <property type="entry name" value="Esterase-like"/>
</dbReference>
<evidence type="ECO:0000256" key="1">
    <source>
        <dbReference type="ARBA" id="ARBA00005622"/>
    </source>
</evidence>
<evidence type="ECO:0000313" key="3">
    <source>
        <dbReference type="EMBL" id="AIQ66211.1"/>
    </source>
</evidence>
<gene>
    <name evidence="3" type="ORF">PSTEL_12870</name>
</gene>
<sequence>MPRTEVFDFSSAITGRKYRISVYPPSMPPPEEGFPVLYTVDMNAYFGSIAEAMTLQTRHPKGLKPAMIVGIGYPSDEPFVMDRRFLDLTIPANPEDLRPDGTPWPANGEAETFLDFFENEIMPMISRRYPAGSGKRSLFGHSLGGFFCLYTLMTRPYLFQTYIAGSPSIWWKDHVLFSMLEDWKCAENRPSAYPAPSVLIAIGSLEKGMMLQDAQQIYEQIKLLEGRELDRVSYHLFAEEGHVSVLHPLISRMLLFISGNAQRIT</sequence>
<dbReference type="PANTHER" id="PTHR40841">
    <property type="entry name" value="SIDEROPHORE TRIACETYLFUSARININE C ESTERASE"/>
    <property type="match status" value="1"/>
</dbReference>
<evidence type="ECO:0008006" key="5">
    <source>
        <dbReference type="Google" id="ProtNLM"/>
    </source>
</evidence>
<accession>A0A089LXE6</accession>
<dbReference type="SUPFAM" id="SSF53474">
    <property type="entry name" value="alpha/beta-Hydrolases"/>
    <property type="match status" value="1"/>
</dbReference>
<dbReference type="GO" id="GO:0016788">
    <property type="term" value="F:hydrolase activity, acting on ester bonds"/>
    <property type="evidence" value="ECO:0007669"/>
    <property type="project" value="TreeGrafter"/>
</dbReference>
<keyword evidence="4" id="KW-1185">Reference proteome</keyword>
<dbReference type="InterPro" id="IPR052558">
    <property type="entry name" value="Siderophore_Hydrolase_D"/>
</dbReference>
<organism evidence="3 4">
    <name type="scientific">Paenibacillus stellifer</name>
    <dbReference type="NCBI Taxonomy" id="169760"/>
    <lineage>
        <taxon>Bacteria</taxon>
        <taxon>Bacillati</taxon>
        <taxon>Bacillota</taxon>
        <taxon>Bacilli</taxon>
        <taxon>Bacillales</taxon>
        <taxon>Paenibacillaceae</taxon>
        <taxon>Paenibacillus</taxon>
    </lineage>
</organism>
<evidence type="ECO:0000256" key="2">
    <source>
        <dbReference type="ARBA" id="ARBA00022801"/>
    </source>
</evidence>
<dbReference type="PANTHER" id="PTHR40841:SF2">
    <property type="entry name" value="SIDEROPHORE-DEGRADING ESTERASE (EUROFUNG)"/>
    <property type="match status" value="1"/>
</dbReference>
<dbReference type="HOGENOM" id="CLU_039834_3_0_9"/>
<dbReference type="Pfam" id="PF00756">
    <property type="entry name" value="Esterase"/>
    <property type="match status" value="1"/>
</dbReference>
<dbReference type="STRING" id="169760.PSTEL_12870"/>
<evidence type="ECO:0000313" key="4">
    <source>
        <dbReference type="Proteomes" id="UP000029507"/>
    </source>
</evidence>